<dbReference type="InterPro" id="IPR052894">
    <property type="entry name" value="AsmA-related"/>
</dbReference>
<protein>
    <submittedName>
        <fullName evidence="3">Uncharacterized protein DUF748</fullName>
    </submittedName>
</protein>
<evidence type="ECO:0000313" key="3">
    <source>
        <dbReference type="EMBL" id="TDY54574.1"/>
    </source>
</evidence>
<keyword evidence="4" id="KW-1185">Reference proteome</keyword>
<name>A0A4R8M167_9BURK</name>
<dbReference type="Gene3D" id="3.30.1330.60">
    <property type="entry name" value="OmpA-like domain"/>
    <property type="match status" value="1"/>
</dbReference>
<gene>
    <name evidence="3" type="ORF">BX592_10130</name>
</gene>
<sequence length="1338" mass="140653">MASLNKASLASSLHAVGNVARARRTRRVVIGLLIFIVVFGLLGFFAAPPLIRHIAAQQLSEQLDRPVTIGRIALNPYTLNLEADRIHIGDRGGAGAFVDIERLIVRPSWTSLFRAAPIVDEVQIDSPRFHIVRYDAQRFNFSDLIDKFSKQPAKPDSKPTLFSVSNIHLENGSITFDDRLLGEKHVIDQWKLGVPFIATLPSKTDIFVEPVLRMRIDGSPLAVDGKTKPFAQSRESEMSLRFDGLDVPRLLSYAPSKLPVTVQSGKLSSDLQLNFVMSGDTPTLRVSGTTDLADLDVRDGHNAPFFAAHQVHVGADLLEPLKSVYHFNDIRVDAPSTHLARDKDGIFSIQRIFAAQPGATPAAKAAANGEASSRANSEANSAANGGANPEANSTASAPGAASAPQATASAPTAPAAAAAAPLPLDLTVKRFTLSDGTVEVDDAAASRPVTTTLTNVGMSLTDFSSIAKTPARYSLSLTSKKDGGTLNAAGSFGMVAKTADAKLDLKSISLPALQPYLDTATAAQVLDGKLNASVNLNANWAQSPPAVQVGASTLDLQSLKVAGPGDKQPAIALAQGHVALKGVDVGARKADIESVDASGLAVDATRLKDGKIDLLALAGPPQQTAQERTAIHAVKKAQETGPAWHYTIGALNLKDGSATFTDESTARPVKVTFAPLQLKVQKISDDMSRPLPIDLQTTVNRKGTLGVSGDVTASPLKLALKLDANRLDAAAFEPYFGNQLNATVASALVSAKGDVALAQEEQHGKAGGLKASYRGDAALVDVRMLDKVTSAPFAGWRSLALTNLKADYDARGTDVDASRVTFSDFYGRVVLDAQGKLNLSDIKSKPGDGGSRSLTQSKGGRPPIPLTPPAVAEATGASEAGAGSAAVTLRTPAGASGASAAATASASATATASAPAPASVPRTSVAANGKTQPAQTASGAPVKLHFGQLVLQNGRVTYTDNFVKPNYTANLVAIHGTVGAFGTQSTTPAPVDIAAKLAANGPLSIRGTVNPLIAQPALDLTATAHDIELTNLTPYSAKYAGYPITKGKLNVDLHYKLENNQLSANNHLFIDQLTFGDRVENDTATKLPVKLAISLLKNSRGEIDVDIPVSGSLDNPEFSIGGLIWHAVLNLLQKAVTAPFTLLAHAFGGGNSAADYGHVEFAAGSAKLSDAANQKLDTIAKALADKPSVRIDLIGRVDPAVDEPALRTRYVDRLVKQEKLKDVVGNGESIDTSNVTVSPDEYHKYLVKAYKDADFKKPSNFIGMTKTLPDDDMKAALAEHAQINEASLRDLAQRRAQAVQQYFDGKIDSSRVFIVAPKLDASGIDDKGATTRVDFGLK</sequence>
<accession>A0A4R8M167</accession>
<dbReference type="InterPro" id="IPR036737">
    <property type="entry name" value="OmpA-like_sf"/>
</dbReference>
<feature type="region of interest" description="Disordered" evidence="1">
    <location>
        <begin position="364"/>
        <end position="414"/>
    </location>
</feature>
<dbReference type="GO" id="GO:0005886">
    <property type="term" value="C:plasma membrane"/>
    <property type="evidence" value="ECO:0007669"/>
    <property type="project" value="TreeGrafter"/>
</dbReference>
<evidence type="ECO:0000313" key="4">
    <source>
        <dbReference type="Proteomes" id="UP000295509"/>
    </source>
</evidence>
<feature type="region of interest" description="Disordered" evidence="1">
    <location>
        <begin position="840"/>
        <end position="877"/>
    </location>
</feature>
<keyword evidence="2" id="KW-0472">Membrane</keyword>
<keyword evidence="2" id="KW-0812">Transmembrane</keyword>
<organism evidence="3 4">
    <name type="scientific">Paraburkholderia rhizosphaerae</name>
    <dbReference type="NCBI Taxonomy" id="480658"/>
    <lineage>
        <taxon>Bacteria</taxon>
        <taxon>Pseudomonadati</taxon>
        <taxon>Pseudomonadota</taxon>
        <taxon>Betaproteobacteria</taxon>
        <taxon>Burkholderiales</taxon>
        <taxon>Burkholderiaceae</taxon>
        <taxon>Paraburkholderia</taxon>
    </lineage>
</organism>
<dbReference type="Pfam" id="PF05359">
    <property type="entry name" value="DUF748"/>
    <property type="match status" value="2"/>
</dbReference>
<feature type="region of interest" description="Disordered" evidence="1">
    <location>
        <begin position="911"/>
        <end position="939"/>
    </location>
</feature>
<dbReference type="PANTHER" id="PTHR30441">
    <property type="entry name" value="DUF748 DOMAIN-CONTAINING PROTEIN"/>
    <property type="match status" value="1"/>
</dbReference>
<dbReference type="RefSeq" id="WP_134189619.1">
    <property type="nucleotide sequence ID" value="NZ_JBHLUW010000027.1"/>
</dbReference>
<dbReference type="EMBL" id="SORE01000001">
    <property type="protein sequence ID" value="TDY54574.1"/>
    <property type="molecule type" value="Genomic_DNA"/>
</dbReference>
<evidence type="ECO:0000256" key="1">
    <source>
        <dbReference type="SAM" id="MobiDB-lite"/>
    </source>
</evidence>
<feature type="transmembrane region" description="Helical" evidence="2">
    <location>
        <begin position="28"/>
        <end position="51"/>
    </location>
</feature>
<dbReference type="GO" id="GO:0090313">
    <property type="term" value="P:regulation of protein targeting to membrane"/>
    <property type="evidence" value="ECO:0007669"/>
    <property type="project" value="TreeGrafter"/>
</dbReference>
<keyword evidence="2" id="KW-1133">Transmembrane helix</keyword>
<feature type="compositionally biased region" description="Low complexity" evidence="1">
    <location>
        <begin position="911"/>
        <end position="927"/>
    </location>
</feature>
<proteinExistence type="predicted"/>
<dbReference type="Proteomes" id="UP000295509">
    <property type="component" value="Unassembled WGS sequence"/>
</dbReference>
<dbReference type="PANTHER" id="PTHR30441:SF8">
    <property type="entry name" value="DUF748 DOMAIN-CONTAINING PROTEIN"/>
    <property type="match status" value="1"/>
</dbReference>
<reference evidence="3 4" key="1">
    <citation type="submission" date="2019-03" db="EMBL/GenBank/DDBJ databases">
        <title>Genomic Encyclopedia of Type Strains, Phase III (KMG-III): the genomes of soil and plant-associated and newly described type strains.</title>
        <authorList>
            <person name="Whitman W."/>
        </authorList>
    </citation>
    <scope>NUCLEOTIDE SEQUENCE [LARGE SCALE GENOMIC DNA]</scope>
    <source>
        <strain evidence="3 4">LMG 29544</strain>
    </source>
</reference>
<feature type="compositionally biased region" description="Polar residues" evidence="1">
    <location>
        <begin position="929"/>
        <end position="938"/>
    </location>
</feature>
<comment type="caution">
    <text evidence="3">The sequence shown here is derived from an EMBL/GenBank/DDBJ whole genome shotgun (WGS) entry which is preliminary data.</text>
</comment>
<dbReference type="OrthoDB" id="9757969at2"/>
<evidence type="ECO:0000256" key="2">
    <source>
        <dbReference type="SAM" id="Phobius"/>
    </source>
</evidence>
<dbReference type="InterPro" id="IPR008023">
    <property type="entry name" value="DUF748"/>
</dbReference>